<sequence length="218" mass="23467">MGKSPAKRVPDQIIVFQQAGSGQSKIAGIQTFGTAINFAQIYDIDRALPEFIDDPENYISADFSGDLVLSFLKHPDLIDHLVSICRQKKIPIIAAGKKIEGAITPVTCCGLGRLKGLGAYGEQFGVPEYSVILADGVISEIHVQRGASCGATWDVIHRIIGLTPEDALECFAREVQYLCIADPSDFDPISGKSAVHYAGNIHLKAFEKALQAVLRGKG</sequence>
<gene>
    <name evidence="1" type="ORF">H8E41_04120</name>
</gene>
<evidence type="ECO:0000313" key="2">
    <source>
        <dbReference type="Proteomes" id="UP000614424"/>
    </source>
</evidence>
<dbReference type="Pfam" id="PF02593">
    <property type="entry name" value="DUF166"/>
    <property type="match status" value="1"/>
</dbReference>
<comment type="caution">
    <text evidence="1">The sequence shown here is derived from an EMBL/GenBank/DDBJ whole genome shotgun (WGS) entry which is preliminary data.</text>
</comment>
<accession>A0A8J6NCD6</accession>
<dbReference type="NCBIfam" id="NF041372">
    <property type="entry name" value="DUF166_seleno"/>
    <property type="match status" value="1"/>
</dbReference>
<protein>
    <submittedName>
        <fullName evidence="1">Uncharacterized protein</fullName>
    </submittedName>
</protein>
<dbReference type="EMBL" id="JACNJZ010000068">
    <property type="protein sequence ID" value="MBC8317067.1"/>
    <property type="molecule type" value="Genomic_DNA"/>
</dbReference>
<name>A0A8J6NCD6_9BACT</name>
<evidence type="ECO:0000313" key="1">
    <source>
        <dbReference type="EMBL" id="MBC8317067.1"/>
    </source>
</evidence>
<organism evidence="1 2">
    <name type="scientific">Candidatus Desulfobia pelagia</name>
    <dbReference type="NCBI Taxonomy" id="2841692"/>
    <lineage>
        <taxon>Bacteria</taxon>
        <taxon>Pseudomonadati</taxon>
        <taxon>Thermodesulfobacteriota</taxon>
        <taxon>Desulfobulbia</taxon>
        <taxon>Desulfobulbales</taxon>
        <taxon>Desulfobulbaceae</taxon>
        <taxon>Candidatus Desulfobia</taxon>
    </lineage>
</organism>
<proteinExistence type="predicted"/>
<dbReference type="InterPro" id="IPR003745">
    <property type="entry name" value="DUF166"/>
</dbReference>
<dbReference type="AlphaFoldDB" id="A0A8J6NCD6"/>
<reference evidence="1 2" key="1">
    <citation type="submission" date="2020-08" db="EMBL/GenBank/DDBJ databases">
        <title>Bridging the membrane lipid divide: bacteria of the FCB group superphylum have the potential to synthesize archaeal ether lipids.</title>
        <authorList>
            <person name="Villanueva L."/>
            <person name="Von Meijenfeldt F.A.B."/>
            <person name="Westbye A.B."/>
            <person name="Yadav S."/>
            <person name="Hopmans E.C."/>
            <person name="Dutilh B.E."/>
            <person name="Sinninghe Damste J.S."/>
        </authorList>
    </citation>
    <scope>NUCLEOTIDE SEQUENCE [LARGE SCALE GENOMIC DNA]</scope>
    <source>
        <strain evidence="1">NIOZ-UU47</strain>
    </source>
</reference>
<dbReference type="Proteomes" id="UP000614424">
    <property type="component" value="Unassembled WGS sequence"/>
</dbReference>